<evidence type="ECO:0000256" key="1">
    <source>
        <dbReference type="ARBA" id="ARBA00009437"/>
    </source>
</evidence>
<dbReference type="Pfam" id="PF03466">
    <property type="entry name" value="LysR_substrate"/>
    <property type="match status" value="1"/>
</dbReference>
<dbReference type="InterPro" id="IPR005119">
    <property type="entry name" value="LysR_subst-bd"/>
</dbReference>
<evidence type="ECO:0000256" key="2">
    <source>
        <dbReference type="ARBA" id="ARBA00023015"/>
    </source>
</evidence>
<dbReference type="PANTHER" id="PTHR30126:SF21">
    <property type="entry name" value="TRANSCRIPTIONAL REGULATOR-RELATED"/>
    <property type="match status" value="1"/>
</dbReference>
<dbReference type="RefSeq" id="WP_217777736.1">
    <property type="nucleotide sequence ID" value="NZ_JAHRWL010000001.1"/>
</dbReference>
<evidence type="ECO:0000313" key="7">
    <source>
        <dbReference type="Proteomes" id="UP001166293"/>
    </source>
</evidence>
<protein>
    <submittedName>
        <fullName evidence="6">LysR family transcriptional regulator</fullName>
    </submittedName>
</protein>
<dbReference type="EMBL" id="JAHRWL010000001">
    <property type="protein sequence ID" value="MBV2359954.1"/>
    <property type="molecule type" value="Genomic_DNA"/>
</dbReference>
<evidence type="ECO:0000256" key="4">
    <source>
        <dbReference type="ARBA" id="ARBA00023163"/>
    </source>
</evidence>
<keyword evidence="4" id="KW-0804">Transcription</keyword>
<keyword evidence="3" id="KW-0238">DNA-binding</keyword>
<keyword evidence="7" id="KW-1185">Reference proteome</keyword>
<proteinExistence type="inferred from homology"/>
<comment type="similarity">
    <text evidence="1">Belongs to the LysR transcriptional regulatory family.</text>
</comment>
<dbReference type="Proteomes" id="UP001166293">
    <property type="component" value="Unassembled WGS sequence"/>
</dbReference>
<gene>
    <name evidence="6" type="ORF">KUH32_09220</name>
</gene>
<dbReference type="PROSITE" id="PS50931">
    <property type="entry name" value="HTH_LYSR"/>
    <property type="match status" value="1"/>
</dbReference>
<dbReference type="Pfam" id="PF00126">
    <property type="entry name" value="HTH_1"/>
    <property type="match status" value="1"/>
</dbReference>
<sequence length="308" mass="34420">MDITLIRTFLEVAATGSFVNAADRLYVTQSAVSLRVQRLEDSLGRALFTRSKAGAEMTAAGREFERYALSLIKIWEEARQQVAIPEGFTESLSIGAQYSLWPRLGFRWIDALRAARPSLNIRAELGMPDRLTRFLIEGVVQAGLLYTPQLRPGLAVEKLMEEELLLVAAWPDADYETDLAGRYAFVDWGPEFVMAHALHLPELTNPGLTLSLGALGADYIRNRGMAAYLPARYVKRFLDSGELHLVPDAPIFPYPVWAVWREDLDHDLRQVAAQALRNVVSALSADQHKVRTDLDNLSEDEIEVLGQA</sequence>
<keyword evidence="2" id="KW-0805">Transcription regulation</keyword>
<reference evidence="6" key="1">
    <citation type="submission" date="2021-06" db="EMBL/GenBank/DDBJ databases">
        <title>Thalassococcus sp. CAU 1522 isolated from sea sand, Republic of Korea.</title>
        <authorList>
            <person name="Kim W."/>
        </authorList>
    </citation>
    <scope>NUCLEOTIDE SEQUENCE</scope>
    <source>
        <strain evidence="6">CAU 1522</strain>
    </source>
</reference>
<organism evidence="6 7">
    <name type="scientific">Thalassococcus arenae</name>
    <dbReference type="NCBI Taxonomy" id="2851652"/>
    <lineage>
        <taxon>Bacteria</taxon>
        <taxon>Pseudomonadati</taxon>
        <taxon>Pseudomonadota</taxon>
        <taxon>Alphaproteobacteria</taxon>
        <taxon>Rhodobacterales</taxon>
        <taxon>Roseobacteraceae</taxon>
        <taxon>Thalassococcus</taxon>
    </lineage>
</organism>
<feature type="domain" description="HTH lysR-type" evidence="5">
    <location>
        <begin position="1"/>
        <end position="58"/>
    </location>
</feature>
<evidence type="ECO:0000313" key="6">
    <source>
        <dbReference type="EMBL" id="MBV2359954.1"/>
    </source>
</evidence>
<name>A0ABS6N7H6_9RHOB</name>
<evidence type="ECO:0000256" key="3">
    <source>
        <dbReference type="ARBA" id="ARBA00023125"/>
    </source>
</evidence>
<dbReference type="PANTHER" id="PTHR30126">
    <property type="entry name" value="HTH-TYPE TRANSCRIPTIONAL REGULATOR"/>
    <property type="match status" value="1"/>
</dbReference>
<evidence type="ECO:0000259" key="5">
    <source>
        <dbReference type="PROSITE" id="PS50931"/>
    </source>
</evidence>
<dbReference type="InterPro" id="IPR000847">
    <property type="entry name" value="LysR_HTH_N"/>
</dbReference>
<accession>A0ABS6N7H6</accession>
<comment type="caution">
    <text evidence="6">The sequence shown here is derived from an EMBL/GenBank/DDBJ whole genome shotgun (WGS) entry which is preliminary data.</text>
</comment>